<accession>A0A6V7X5E7</accession>
<reference evidence="1 2" key="1">
    <citation type="submission" date="2020-08" db="EMBL/GenBank/DDBJ databases">
        <authorList>
            <person name="Koutsovoulos G."/>
            <person name="Danchin GJ E."/>
        </authorList>
    </citation>
    <scope>NUCLEOTIDE SEQUENCE [LARGE SCALE GENOMIC DNA]</scope>
</reference>
<organism evidence="1 2">
    <name type="scientific">Meloidogyne enterolobii</name>
    <name type="common">Root-knot nematode worm</name>
    <name type="synonym">Meloidogyne mayaguensis</name>
    <dbReference type="NCBI Taxonomy" id="390850"/>
    <lineage>
        <taxon>Eukaryota</taxon>
        <taxon>Metazoa</taxon>
        <taxon>Ecdysozoa</taxon>
        <taxon>Nematoda</taxon>
        <taxon>Chromadorea</taxon>
        <taxon>Rhabditida</taxon>
        <taxon>Tylenchina</taxon>
        <taxon>Tylenchomorpha</taxon>
        <taxon>Tylenchoidea</taxon>
        <taxon>Meloidogynidae</taxon>
        <taxon>Meloidogyninae</taxon>
        <taxon>Meloidogyne</taxon>
    </lineage>
</organism>
<comment type="caution">
    <text evidence="1">The sequence shown here is derived from an EMBL/GenBank/DDBJ whole genome shotgun (WGS) entry which is preliminary data.</text>
</comment>
<evidence type="ECO:0000313" key="2">
    <source>
        <dbReference type="Proteomes" id="UP000580250"/>
    </source>
</evidence>
<proteinExistence type="predicted"/>
<protein>
    <submittedName>
        <fullName evidence="1">Uncharacterized protein</fullName>
    </submittedName>
</protein>
<dbReference type="AlphaFoldDB" id="A0A6V7X5E7"/>
<dbReference type="EMBL" id="CAJEWN010001122">
    <property type="protein sequence ID" value="CAD2194528.1"/>
    <property type="molecule type" value="Genomic_DNA"/>
</dbReference>
<evidence type="ECO:0000313" key="1">
    <source>
        <dbReference type="EMBL" id="CAD2194528.1"/>
    </source>
</evidence>
<gene>
    <name evidence="1" type="ORF">MENT_LOCUS47553</name>
</gene>
<dbReference type="Proteomes" id="UP000580250">
    <property type="component" value="Unassembled WGS sequence"/>
</dbReference>
<sequence>MSEKIVADISKVINLALICTNTTFIDPESIERYKERSVNHGIIIITFMQSWITKKLVYFLIYRCKTSRGV</sequence>
<name>A0A6V7X5E7_MELEN</name>